<keyword evidence="2 5" id="KW-0963">Cytoplasm</keyword>
<accession>A0AA38KCU6</accession>
<evidence type="ECO:0000313" key="7">
    <source>
        <dbReference type="EMBL" id="KAJ3782503.1"/>
    </source>
</evidence>
<dbReference type="GO" id="GO:0007020">
    <property type="term" value="P:microtubule nucleation"/>
    <property type="evidence" value="ECO:0007669"/>
    <property type="project" value="InterPro"/>
</dbReference>
<evidence type="ECO:0000256" key="5">
    <source>
        <dbReference type="RuleBase" id="RU363050"/>
    </source>
</evidence>
<comment type="caution">
    <text evidence="7">The sequence shown here is derived from an EMBL/GenBank/DDBJ whole genome shotgun (WGS) entry which is preliminary data.</text>
</comment>
<dbReference type="GO" id="GO:0031122">
    <property type="term" value="P:cytoplasmic microtubule organization"/>
    <property type="evidence" value="ECO:0007669"/>
    <property type="project" value="TreeGrafter"/>
</dbReference>
<dbReference type="GO" id="GO:0043015">
    <property type="term" value="F:gamma-tubulin binding"/>
    <property type="evidence" value="ECO:0007669"/>
    <property type="project" value="InterPro"/>
</dbReference>
<evidence type="ECO:0000256" key="3">
    <source>
        <dbReference type="ARBA" id="ARBA00022701"/>
    </source>
</evidence>
<dbReference type="GO" id="GO:0000930">
    <property type="term" value="C:gamma-tubulin complex"/>
    <property type="evidence" value="ECO:0007669"/>
    <property type="project" value="TreeGrafter"/>
</dbReference>
<dbReference type="GO" id="GO:0005874">
    <property type="term" value="C:microtubule"/>
    <property type="evidence" value="ECO:0007669"/>
    <property type="project" value="UniProtKB-KW"/>
</dbReference>
<reference evidence="7" key="1">
    <citation type="submission" date="2022-08" db="EMBL/GenBank/DDBJ databases">
        <authorList>
            <consortium name="DOE Joint Genome Institute"/>
            <person name="Min B."/>
            <person name="Riley R."/>
            <person name="Sierra-Patev S."/>
            <person name="Naranjo-Ortiz M."/>
            <person name="Looney B."/>
            <person name="Konkel Z."/>
            <person name="Slot J.C."/>
            <person name="Sakamoto Y."/>
            <person name="Steenwyk J.L."/>
            <person name="Rokas A."/>
            <person name="Carro J."/>
            <person name="Camarero S."/>
            <person name="Ferreira P."/>
            <person name="Molpeceres G."/>
            <person name="Ruiz-Duenas F.J."/>
            <person name="Serrano A."/>
            <person name="Henrissat B."/>
            <person name="Drula E."/>
            <person name="Hughes K.W."/>
            <person name="Mata J.L."/>
            <person name="Ishikawa N.K."/>
            <person name="Vargas-Isla R."/>
            <person name="Ushijima S."/>
            <person name="Smith C.A."/>
            <person name="Ahrendt S."/>
            <person name="Andreopoulos W."/>
            <person name="He G."/>
            <person name="Labutti K."/>
            <person name="Lipzen A."/>
            <person name="Ng V."/>
            <person name="Sandor L."/>
            <person name="Barry K."/>
            <person name="Martinez A.T."/>
            <person name="Xiao Y."/>
            <person name="Gibbons J.G."/>
            <person name="Terashima K."/>
            <person name="Hibbett D.S."/>
            <person name="Grigoriev I.V."/>
        </authorList>
    </citation>
    <scope>NUCLEOTIDE SEQUENCE</scope>
    <source>
        <strain evidence="7">TFB10291</strain>
    </source>
</reference>
<keyword evidence="4 5" id="KW-0206">Cytoskeleton</keyword>
<organism evidence="7 8">
    <name type="scientific">Lentinula aff. detonsa</name>
    <dbReference type="NCBI Taxonomy" id="2804958"/>
    <lineage>
        <taxon>Eukaryota</taxon>
        <taxon>Fungi</taxon>
        <taxon>Dikarya</taxon>
        <taxon>Basidiomycota</taxon>
        <taxon>Agaricomycotina</taxon>
        <taxon>Agaricomycetes</taxon>
        <taxon>Agaricomycetidae</taxon>
        <taxon>Agaricales</taxon>
        <taxon>Marasmiineae</taxon>
        <taxon>Omphalotaceae</taxon>
        <taxon>Lentinula</taxon>
    </lineage>
</organism>
<sequence length="142" mass="16367">ELRKSTRSPSLVKLQSLLELTLNTEEREDTMFREDVKVVMAGSGLYDWLMKIISTGGIGSERVGEGEIGNLNEEKMDHKDDKRPLLASDTLALDYHVKFPLSLVISPKTILRYQLIFRFLLHLKHVEQSLGAMWIEQKTRPW</sequence>
<keyword evidence="8" id="KW-1185">Reference proteome</keyword>
<dbReference type="PANTHER" id="PTHR19302:SF13">
    <property type="entry name" value="GAMMA-TUBULIN COMPLEX COMPONENT 2"/>
    <property type="match status" value="1"/>
</dbReference>
<dbReference type="InterPro" id="IPR042241">
    <property type="entry name" value="GCP_C_sf"/>
</dbReference>
<evidence type="ECO:0000256" key="2">
    <source>
        <dbReference type="ARBA" id="ARBA00022490"/>
    </source>
</evidence>
<dbReference type="EMBL" id="MU793472">
    <property type="protein sequence ID" value="KAJ3782503.1"/>
    <property type="molecule type" value="Genomic_DNA"/>
</dbReference>
<evidence type="ECO:0000256" key="1">
    <source>
        <dbReference type="ARBA" id="ARBA00010337"/>
    </source>
</evidence>
<dbReference type="Pfam" id="PF04130">
    <property type="entry name" value="GCP_C_terminal"/>
    <property type="match status" value="1"/>
</dbReference>
<comment type="subcellular location">
    <subcellularLocation>
        <location evidence="5">Cytoplasm</location>
        <location evidence="5">Cytoskeleton</location>
        <location evidence="5">Microtubule organizing center</location>
    </subcellularLocation>
</comment>
<gene>
    <name evidence="7" type="ORF">GGU10DRAFT_275426</name>
</gene>
<dbReference type="InterPro" id="IPR007259">
    <property type="entry name" value="GCP"/>
</dbReference>
<dbReference type="GO" id="GO:0051321">
    <property type="term" value="P:meiotic cell cycle"/>
    <property type="evidence" value="ECO:0007669"/>
    <property type="project" value="TreeGrafter"/>
</dbReference>
<feature type="domain" description="Gamma tubulin complex component C-terminal" evidence="6">
    <location>
        <begin position="3"/>
        <end position="137"/>
    </location>
</feature>
<feature type="non-terminal residue" evidence="7">
    <location>
        <position position="142"/>
    </location>
</feature>
<dbReference type="GO" id="GO:0000278">
    <property type="term" value="P:mitotic cell cycle"/>
    <property type="evidence" value="ECO:0007669"/>
    <property type="project" value="TreeGrafter"/>
</dbReference>
<comment type="similarity">
    <text evidence="1 5">Belongs to the TUBGCP family.</text>
</comment>
<evidence type="ECO:0000313" key="8">
    <source>
        <dbReference type="Proteomes" id="UP001163798"/>
    </source>
</evidence>
<dbReference type="InterPro" id="IPR040457">
    <property type="entry name" value="GCP_C"/>
</dbReference>
<evidence type="ECO:0000259" key="6">
    <source>
        <dbReference type="Pfam" id="PF04130"/>
    </source>
</evidence>
<dbReference type="GO" id="GO:0044732">
    <property type="term" value="C:mitotic spindle pole body"/>
    <property type="evidence" value="ECO:0007669"/>
    <property type="project" value="TreeGrafter"/>
</dbReference>
<evidence type="ECO:0000256" key="4">
    <source>
        <dbReference type="ARBA" id="ARBA00023212"/>
    </source>
</evidence>
<proteinExistence type="inferred from homology"/>
<dbReference type="AlphaFoldDB" id="A0AA38KCU6"/>
<dbReference type="PANTHER" id="PTHR19302">
    <property type="entry name" value="GAMMA TUBULIN COMPLEX PROTEIN"/>
    <property type="match status" value="1"/>
</dbReference>
<dbReference type="Proteomes" id="UP001163798">
    <property type="component" value="Unassembled WGS sequence"/>
</dbReference>
<dbReference type="GO" id="GO:0000922">
    <property type="term" value="C:spindle pole"/>
    <property type="evidence" value="ECO:0007669"/>
    <property type="project" value="InterPro"/>
</dbReference>
<dbReference type="Gene3D" id="1.20.120.1900">
    <property type="entry name" value="Gamma-tubulin complex, C-terminal domain"/>
    <property type="match status" value="1"/>
</dbReference>
<dbReference type="GO" id="GO:0051011">
    <property type="term" value="F:microtubule minus-end binding"/>
    <property type="evidence" value="ECO:0007669"/>
    <property type="project" value="TreeGrafter"/>
</dbReference>
<dbReference type="GO" id="GO:0051225">
    <property type="term" value="P:spindle assembly"/>
    <property type="evidence" value="ECO:0007669"/>
    <property type="project" value="TreeGrafter"/>
</dbReference>
<protein>
    <recommendedName>
        <fullName evidence="5">Spindle pole body component</fullName>
    </recommendedName>
</protein>
<name>A0AA38KCU6_9AGAR</name>
<keyword evidence="3 5" id="KW-0493">Microtubule</keyword>